<organism evidence="1 2">
    <name type="scientific">Gemmata massiliana</name>
    <dbReference type="NCBI Taxonomy" id="1210884"/>
    <lineage>
        <taxon>Bacteria</taxon>
        <taxon>Pseudomonadati</taxon>
        <taxon>Planctomycetota</taxon>
        <taxon>Planctomycetia</taxon>
        <taxon>Gemmatales</taxon>
        <taxon>Gemmataceae</taxon>
        <taxon>Gemmata</taxon>
    </lineage>
</organism>
<gene>
    <name evidence="1" type="ORF">SOIL9_05580</name>
</gene>
<protein>
    <recommendedName>
        <fullName evidence="3">DUF4058 domain-containing protein</fullName>
    </recommendedName>
</protein>
<accession>A0A6P2DBL0</accession>
<dbReference type="RefSeq" id="WP_162671349.1">
    <property type="nucleotide sequence ID" value="NZ_LR593886.1"/>
</dbReference>
<evidence type="ECO:0000313" key="1">
    <source>
        <dbReference type="EMBL" id="VTR97755.1"/>
    </source>
</evidence>
<dbReference type="InterPro" id="IPR025132">
    <property type="entry name" value="DUF4058"/>
</dbReference>
<dbReference type="Proteomes" id="UP000464178">
    <property type="component" value="Chromosome"/>
</dbReference>
<reference evidence="1 2" key="1">
    <citation type="submission" date="2019-05" db="EMBL/GenBank/DDBJ databases">
        <authorList>
            <consortium name="Science for Life Laboratories"/>
        </authorList>
    </citation>
    <scope>NUCLEOTIDE SEQUENCE [LARGE SCALE GENOMIC DNA]</scope>
    <source>
        <strain evidence="1">Soil9</strain>
    </source>
</reference>
<dbReference type="Pfam" id="PF13267">
    <property type="entry name" value="DUF4058"/>
    <property type="match status" value="1"/>
</dbReference>
<evidence type="ECO:0008006" key="3">
    <source>
        <dbReference type="Google" id="ProtNLM"/>
    </source>
</evidence>
<dbReference type="KEGG" id="gms:SOIL9_05580"/>
<name>A0A6P2DBL0_9BACT</name>
<proteinExistence type="predicted"/>
<dbReference type="EMBL" id="LR593886">
    <property type="protein sequence ID" value="VTR97755.1"/>
    <property type="molecule type" value="Genomic_DNA"/>
</dbReference>
<evidence type="ECO:0000313" key="2">
    <source>
        <dbReference type="Proteomes" id="UP000464178"/>
    </source>
</evidence>
<sequence>MHDWTKVDAAIFHAFRHRWITALCDALNANVLPADHYALPEQIATEFDARSAIVVRHVSGDRVVAMIEIVSPGNKASKNAVRALVTKTCELLEQRVHLLIADPFPPGPRDPAGVHGLVWEEMTGDTYSLPADKPLTLVAYESELVTRAYVETIVVGDTLPDMPLFLEPDGCVMVPLEATYCAAFEAQPRRWRDVLQPPVG</sequence>
<keyword evidence="2" id="KW-1185">Reference proteome</keyword>
<dbReference type="AlphaFoldDB" id="A0A6P2DBL0"/>